<dbReference type="OrthoDB" id="2020668at2759"/>
<keyword evidence="1" id="KW-0175">Coiled coil</keyword>
<gene>
    <name evidence="4" type="ORF">PHAVU_004G113900g</name>
</gene>
<evidence type="ECO:0000256" key="2">
    <source>
        <dbReference type="SAM" id="MobiDB-lite"/>
    </source>
</evidence>
<evidence type="ECO:0000313" key="4">
    <source>
        <dbReference type="EMBL" id="ESW24244.1"/>
    </source>
</evidence>
<feature type="coiled-coil region" evidence="1">
    <location>
        <begin position="723"/>
        <end position="796"/>
    </location>
</feature>
<feature type="region of interest" description="Disordered" evidence="2">
    <location>
        <begin position="135"/>
        <end position="161"/>
    </location>
</feature>
<reference evidence="5" key="1">
    <citation type="journal article" date="2014" name="Nat. Genet.">
        <title>A reference genome for common bean and genome-wide analysis of dual domestications.</title>
        <authorList>
            <person name="Schmutz J."/>
            <person name="McClean P.E."/>
            <person name="Mamidi S."/>
            <person name="Wu G.A."/>
            <person name="Cannon S.B."/>
            <person name="Grimwood J."/>
            <person name="Jenkins J."/>
            <person name="Shu S."/>
            <person name="Song Q."/>
            <person name="Chavarro C."/>
            <person name="Torres-Torres M."/>
            <person name="Geffroy V."/>
            <person name="Moghaddam S.M."/>
            <person name="Gao D."/>
            <person name="Abernathy B."/>
            <person name="Barry K."/>
            <person name="Blair M."/>
            <person name="Brick M.A."/>
            <person name="Chovatia M."/>
            <person name="Gepts P."/>
            <person name="Goodstein D.M."/>
            <person name="Gonzales M."/>
            <person name="Hellsten U."/>
            <person name="Hyten D.L."/>
            <person name="Jia G."/>
            <person name="Kelly J.D."/>
            <person name="Kudrna D."/>
            <person name="Lee R."/>
            <person name="Richard M.M."/>
            <person name="Miklas P.N."/>
            <person name="Osorno J.M."/>
            <person name="Rodrigues J."/>
            <person name="Thareau V."/>
            <person name="Urrea C.A."/>
            <person name="Wang M."/>
            <person name="Yu Y."/>
            <person name="Zhang M."/>
            <person name="Wing R.A."/>
            <person name="Cregan P.B."/>
            <person name="Rokhsar D.S."/>
            <person name="Jackson S.A."/>
        </authorList>
    </citation>
    <scope>NUCLEOTIDE SEQUENCE [LARGE SCALE GENOMIC DNA]</scope>
    <source>
        <strain evidence="5">cv. G19833</strain>
    </source>
</reference>
<dbReference type="PANTHER" id="PTHR33740">
    <property type="entry name" value="GPI-ANCHORED ADHESIN-LIKE PROTEIN"/>
    <property type="match status" value="1"/>
</dbReference>
<dbReference type="PANTHER" id="PTHR33740:SF3">
    <property type="entry name" value="GPI-ANCHORED ADHESIN-LIKE PROTEIN"/>
    <property type="match status" value="1"/>
</dbReference>
<dbReference type="eggNOG" id="ENOG502QQ5K">
    <property type="taxonomic scope" value="Eukaryota"/>
</dbReference>
<keyword evidence="3" id="KW-0472">Membrane</keyword>
<dbReference type="Gramene" id="ESW24244">
    <property type="protein sequence ID" value="ESW24244"/>
    <property type="gene ID" value="PHAVU_004G113900g"/>
</dbReference>
<accession>V7C293</accession>
<keyword evidence="5" id="KW-1185">Reference proteome</keyword>
<evidence type="ECO:0000313" key="5">
    <source>
        <dbReference type="Proteomes" id="UP000000226"/>
    </source>
</evidence>
<dbReference type="AlphaFoldDB" id="V7C293"/>
<proteinExistence type="predicted"/>
<feature type="coiled-coil region" evidence="1">
    <location>
        <begin position="667"/>
        <end position="694"/>
    </location>
</feature>
<feature type="region of interest" description="Disordered" evidence="2">
    <location>
        <begin position="41"/>
        <end position="75"/>
    </location>
</feature>
<name>V7C293_PHAVU</name>
<keyword evidence="3" id="KW-1133">Transmembrane helix</keyword>
<organism evidence="4 5">
    <name type="scientific">Phaseolus vulgaris</name>
    <name type="common">Kidney bean</name>
    <name type="synonym">French bean</name>
    <dbReference type="NCBI Taxonomy" id="3885"/>
    <lineage>
        <taxon>Eukaryota</taxon>
        <taxon>Viridiplantae</taxon>
        <taxon>Streptophyta</taxon>
        <taxon>Embryophyta</taxon>
        <taxon>Tracheophyta</taxon>
        <taxon>Spermatophyta</taxon>
        <taxon>Magnoliopsida</taxon>
        <taxon>eudicotyledons</taxon>
        <taxon>Gunneridae</taxon>
        <taxon>Pentapetalae</taxon>
        <taxon>rosids</taxon>
        <taxon>fabids</taxon>
        <taxon>Fabales</taxon>
        <taxon>Fabaceae</taxon>
        <taxon>Papilionoideae</taxon>
        <taxon>50 kb inversion clade</taxon>
        <taxon>NPAAA clade</taxon>
        <taxon>indigoferoid/millettioid clade</taxon>
        <taxon>Phaseoleae</taxon>
        <taxon>Phaseolus</taxon>
    </lineage>
</organism>
<feature type="transmembrane region" description="Helical" evidence="3">
    <location>
        <begin position="79"/>
        <end position="103"/>
    </location>
</feature>
<protein>
    <recommendedName>
        <fullName evidence="6">SLH domain-containing protein</fullName>
    </recommendedName>
</protein>
<evidence type="ECO:0000256" key="3">
    <source>
        <dbReference type="SAM" id="Phobius"/>
    </source>
</evidence>
<keyword evidence="3" id="KW-0812">Transmembrane</keyword>
<dbReference type="EMBL" id="CM002291">
    <property type="protein sequence ID" value="ESW24244.1"/>
    <property type="molecule type" value="Genomic_DNA"/>
</dbReference>
<evidence type="ECO:0000256" key="1">
    <source>
        <dbReference type="SAM" id="Coils"/>
    </source>
</evidence>
<evidence type="ECO:0008006" key="6">
    <source>
        <dbReference type="Google" id="ProtNLM"/>
    </source>
</evidence>
<dbReference type="Proteomes" id="UP000000226">
    <property type="component" value="Chromosome 4"/>
</dbReference>
<sequence length="936" mass="103192">MASITCSPTSLQLRLAFAAPRFPLAPHVRMRNLNRNRVRPLRAERDGAASEWTGSNLDGFSGWSDTDAEQRTDEKKESYGGVVGVGVAGVLLLSGLTFAALSLGKRTGSRPQQHMKPLTTQQEEILSYDNQTTEQANVDKTEQGNDEIEGSQLIYDSKNPSDDVDDATKHIFVEEDLQHESAFDNKVFASKSPVSLESENTVDSFNAYGFRDFDSNPTVDTAESTANLKENVFNVDPGDLLNHDGAKPPHINTVQNDEITSSSGSVSFGFTETYSGSGADNETEIVSVVVNPESNDTISDPKVFNEAVQENILSASKEENLDLNKIPQVSAEGNEPSLEEWSIPGNDVYEKSSVLSSANTLVDEQVINDNYEVDEVKSESPNFGSFFSVPGIPAPSVVSSTVQVFPGKVLVPAAVDQVQGQALAALQVLKVIEPHVQPSDLCTRREYARWLVSASSTLSRSTVSKVYPAMYIDNVTELAFDDVTPEDPDFSSIQGLAEAGLIESRLSRQDIQLSGDEDDDPFYFSPGSPLSRQDLVSWKMALEKRQLPEADRKTLYQLSGFLDTDKIHPNACPALVADLSAGEHGIIALAFGYTRLFQPDKPVTKAQAAMALATGEASEIVSEELARIEAESIAENAVAAHSALVAQVEKDINASFEQQLFIEREKISAVEKMAEEARLELERLRAEREGDNLALTKERAAIDSEMEVFSKLRHEVEDQLQILMNDKVEIAHEKERITKLREQAEVENKEISRLQYELEVERKALSMARAWAEDEAKRVREQAIALEEARDRWERHGIKVVVDDDLRKEASAGVTWLNASEQISVQGTVDRAENLLDKLKLMASDIRGKSRDILDKIIHMVSQFISKLREWASTTGKHAEEFGEAAISKVGKSASELQQSAIEVGFGIKEGTKRVAGDCREGVEKITQKFTQKFKT</sequence>
<dbReference type="STRING" id="3885.V7C293"/>